<dbReference type="Proteomes" id="UP001623330">
    <property type="component" value="Unassembled WGS sequence"/>
</dbReference>
<proteinExistence type="predicted"/>
<name>A0ABR4P0M8_9SACH</name>
<feature type="repeat" description="Pumilio" evidence="2">
    <location>
        <begin position="751"/>
        <end position="795"/>
    </location>
</feature>
<feature type="region of interest" description="Disordered" evidence="3">
    <location>
        <begin position="426"/>
        <end position="549"/>
    </location>
</feature>
<feature type="repeat" description="Pumilio" evidence="2">
    <location>
        <begin position="607"/>
        <end position="642"/>
    </location>
</feature>
<evidence type="ECO:0000313" key="6">
    <source>
        <dbReference type="Proteomes" id="UP001623330"/>
    </source>
</evidence>
<dbReference type="PROSITE" id="PS50303">
    <property type="entry name" value="PUM_HD"/>
    <property type="match status" value="1"/>
</dbReference>
<dbReference type="CDD" id="cd07920">
    <property type="entry name" value="Pumilio"/>
    <property type="match status" value="1"/>
</dbReference>
<dbReference type="InterPro" id="IPR011989">
    <property type="entry name" value="ARM-like"/>
</dbReference>
<reference evidence="5 6" key="1">
    <citation type="submission" date="2024-05" db="EMBL/GenBank/DDBJ databases">
        <title>Long read based assembly of the Candida bracarensis genome reveals expanded adhesin content.</title>
        <authorList>
            <person name="Marcet-Houben M."/>
            <person name="Ksiezopolska E."/>
            <person name="Gabaldon T."/>
        </authorList>
    </citation>
    <scope>NUCLEOTIDE SEQUENCE [LARGE SCALE GENOMIC DNA]</scope>
    <source>
        <strain evidence="5 6">CBM6</strain>
    </source>
</reference>
<keyword evidence="1" id="KW-0677">Repeat</keyword>
<feature type="compositionally biased region" description="Low complexity" evidence="3">
    <location>
        <begin position="483"/>
        <end position="497"/>
    </location>
</feature>
<feature type="compositionally biased region" description="Low complexity" evidence="3">
    <location>
        <begin position="426"/>
        <end position="440"/>
    </location>
</feature>
<feature type="repeat" description="Pumilio" evidence="2">
    <location>
        <begin position="679"/>
        <end position="714"/>
    </location>
</feature>
<evidence type="ECO:0000259" key="4">
    <source>
        <dbReference type="PROSITE" id="PS50303"/>
    </source>
</evidence>
<dbReference type="PROSITE" id="PS50302">
    <property type="entry name" value="PUM"/>
    <property type="match status" value="8"/>
</dbReference>
<feature type="repeat" description="Pumilio" evidence="2">
    <location>
        <begin position="796"/>
        <end position="831"/>
    </location>
</feature>
<accession>A0ABR4P0M8</accession>
<dbReference type="InterPro" id="IPR001313">
    <property type="entry name" value="Pumilio_RNA-bd_rpt"/>
</dbReference>
<feature type="repeat" description="Pumilio" evidence="2">
    <location>
        <begin position="643"/>
        <end position="678"/>
    </location>
</feature>
<feature type="region of interest" description="Disordered" evidence="3">
    <location>
        <begin position="1"/>
        <end position="38"/>
    </location>
</feature>
<organism evidence="5 6">
    <name type="scientific">Nakaseomyces bracarensis</name>
    <dbReference type="NCBI Taxonomy" id="273131"/>
    <lineage>
        <taxon>Eukaryota</taxon>
        <taxon>Fungi</taxon>
        <taxon>Dikarya</taxon>
        <taxon>Ascomycota</taxon>
        <taxon>Saccharomycotina</taxon>
        <taxon>Saccharomycetes</taxon>
        <taxon>Saccharomycetales</taxon>
        <taxon>Saccharomycetaceae</taxon>
        <taxon>Nakaseomyces</taxon>
    </lineage>
</organism>
<dbReference type="SUPFAM" id="SSF48371">
    <property type="entry name" value="ARM repeat"/>
    <property type="match status" value="1"/>
</dbReference>
<dbReference type="InterPro" id="IPR016024">
    <property type="entry name" value="ARM-type_fold"/>
</dbReference>
<sequence>MPGDGVWGSPIGSGNADLLPSLSKTTSRTSDDHNMSTNSYLSLSSMGYANNSNNPGANHMDPSIDAELASIVSSLSALSHSNTNQMQQNSLLNSPNLNKVGTSSSQIGGFRRSSFTSDHTGNEHLASENTTASLSVGTAPPYYYSYQGNTANSTVGGNMQGLTTSLSSQRLNYLNQNQYSASIAGPILFSHNDNGSHQTGSVGGHQGNQVGGNSGFFEKFGKTLVEGTKELEANSGYDTDTVHSSKSYTSLYNNNENTPIVEPIPTAQQTMSSSAIDDSASSSSSTSQLTLENAESKMNMRKGPNGAWKNVAETPVFKPNLGPLSFPNFQGGPHPNFPMFNPFLPMGIQNHAPPMPNNPNVNIDHNANINPANINPKQNNEFTNRDTIPANIEPDSMHINPQDAVNNVNNANNSAPYFYYPINIPPENQHPINNNNNPHPMQKKKRNNDKKANAKQQQSNMNPYLDSHQPQLQRPYPQKKGQMMASPPAARPMSPLSNQPINFYKQTSQSSSPAQHSNSAASNNSSQPGKNSGNSNNHSSSGNSGTANFHRSPLLEELRANPTNNDLTLKSIYGHALEFCKDQHGSRFIQRELATAPPPERELVFNEIRDHALSLANDVFGNYVIQKFFEYGSKTQKDILVEQFRGKMEELSLQMYACRVIQRALEFIDAQQRIDLVNELSHCVLQMIKDQNGNHVIQKAIECIPIDLLPFILKSLQGHIYHLSTHSYGCRVVQRLLEFGSLEDQQRILEELKDFIPYLIQDQYGNYVIQHILQHGSDSTVASDHMRKIKQEIIDTVSENIVEFSKHKFASNVVEKAIIYGDPQQKEHLMNKILPKNKEHAANLEDDAPLILMMRDQFANYVVQKLVVVSQGDDKKLIVVAIRAYLDKLNKSASSGNRHLASVEKLASLVETVEI</sequence>
<feature type="repeat" description="Pumilio" evidence="2">
    <location>
        <begin position="571"/>
        <end position="606"/>
    </location>
</feature>
<dbReference type="InterPro" id="IPR033133">
    <property type="entry name" value="PUM-HD"/>
</dbReference>
<feature type="repeat" description="Pumilio" evidence="2">
    <location>
        <begin position="715"/>
        <end position="750"/>
    </location>
</feature>
<feature type="repeat" description="Pumilio" evidence="2">
    <location>
        <begin position="843"/>
        <end position="880"/>
    </location>
</feature>
<evidence type="ECO:0000256" key="2">
    <source>
        <dbReference type="PROSITE-ProRule" id="PRU00317"/>
    </source>
</evidence>
<evidence type="ECO:0000256" key="3">
    <source>
        <dbReference type="SAM" id="MobiDB-lite"/>
    </source>
</evidence>
<comment type="caution">
    <text evidence="5">The sequence shown here is derived from an EMBL/GenBank/DDBJ whole genome shotgun (WGS) entry which is preliminary data.</text>
</comment>
<dbReference type="EMBL" id="JBEVYD010000002">
    <property type="protein sequence ID" value="KAL3235137.1"/>
    <property type="molecule type" value="Genomic_DNA"/>
</dbReference>
<feature type="region of interest" description="Disordered" evidence="3">
    <location>
        <begin position="268"/>
        <end position="299"/>
    </location>
</feature>
<feature type="compositionally biased region" description="Polar residues" evidence="3">
    <location>
        <begin position="101"/>
        <end position="119"/>
    </location>
</feature>
<dbReference type="InterPro" id="IPR033712">
    <property type="entry name" value="Pumilio_RNA-bd"/>
</dbReference>
<protein>
    <submittedName>
        <fullName evidence="5">mRNA-binding protein PUF3</fullName>
    </submittedName>
</protein>
<evidence type="ECO:0000313" key="5">
    <source>
        <dbReference type="EMBL" id="KAL3235137.1"/>
    </source>
</evidence>
<dbReference type="Gene3D" id="1.25.10.10">
    <property type="entry name" value="Leucine-rich Repeat Variant"/>
    <property type="match status" value="1"/>
</dbReference>
<feature type="compositionally biased region" description="Low complexity" evidence="3">
    <location>
        <begin position="508"/>
        <end position="545"/>
    </location>
</feature>
<keyword evidence="6" id="KW-1185">Reference proteome</keyword>
<evidence type="ECO:0000256" key="1">
    <source>
        <dbReference type="ARBA" id="ARBA00022737"/>
    </source>
</evidence>
<dbReference type="PANTHER" id="PTHR12537">
    <property type="entry name" value="RNA BINDING PROTEIN PUMILIO-RELATED"/>
    <property type="match status" value="1"/>
</dbReference>
<dbReference type="Pfam" id="PF00806">
    <property type="entry name" value="PUF"/>
    <property type="match status" value="8"/>
</dbReference>
<gene>
    <name evidence="5" type="ORF">RNJ44_02925</name>
</gene>
<feature type="domain" description="PUM-HD" evidence="4">
    <location>
        <begin position="550"/>
        <end position="907"/>
    </location>
</feature>
<dbReference type="PANTHER" id="PTHR12537:SF12">
    <property type="entry name" value="MATERNAL PROTEIN PUMILIO"/>
    <property type="match status" value="1"/>
</dbReference>
<dbReference type="SMART" id="SM00025">
    <property type="entry name" value="Pumilio"/>
    <property type="match status" value="8"/>
</dbReference>
<feature type="compositionally biased region" description="Low complexity" evidence="3">
    <location>
        <begin position="272"/>
        <end position="287"/>
    </location>
</feature>
<feature type="region of interest" description="Disordered" evidence="3">
    <location>
        <begin position="101"/>
        <end position="130"/>
    </location>
</feature>
<feature type="compositionally biased region" description="Polar residues" evidence="3">
    <location>
        <begin position="498"/>
        <end position="507"/>
    </location>
</feature>